<keyword evidence="1" id="KW-0732">Signal</keyword>
<dbReference type="EMBL" id="RQGC01000004">
    <property type="protein sequence ID" value="TGL41790.1"/>
    <property type="molecule type" value="Genomic_DNA"/>
</dbReference>
<accession>A0A5F1ZTM4</accession>
<dbReference type="AlphaFoldDB" id="A0A5F1ZTM4"/>
<dbReference type="RefSeq" id="WP_135644200.1">
    <property type="nucleotide sequence ID" value="NZ_RQER01000004.1"/>
</dbReference>
<comment type="caution">
    <text evidence="3">The sequence shown here is derived from an EMBL/GenBank/DDBJ whole genome shotgun (WGS) entry which is preliminary data.</text>
</comment>
<name>A0A5F1ZTM4_9LEPT</name>
<feature type="signal peptide" evidence="1">
    <location>
        <begin position="1"/>
        <end position="20"/>
    </location>
</feature>
<dbReference type="InterPro" id="IPR013785">
    <property type="entry name" value="Aldolase_TIM"/>
</dbReference>
<proteinExistence type="predicted"/>
<organism evidence="3 6">
    <name type="scientific">Leptospira langatensis</name>
    <dbReference type="NCBI Taxonomy" id="2484983"/>
    <lineage>
        <taxon>Bacteria</taxon>
        <taxon>Pseudomonadati</taxon>
        <taxon>Spirochaetota</taxon>
        <taxon>Spirochaetia</taxon>
        <taxon>Leptospirales</taxon>
        <taxon>Leptospiraceae</taxon>
        <taxon>Leptospira</taxon>
    </lineage>
</organism>
<evidence type="ECO:0000313" key="3">
    <source>
        <dbReference type="EMBL" id="TGK03034.1"/>
    </source>
</evidence>
<dbReference type="Proteomes" id="UP000297273">
    <property type="component" value="Unassembled WGS sequence"/>
</dbReference>
<feature type="chain" id="PRO_5043207000" evidence="1">
    <location>
        <begin position="21"/>
        <end position="278"/>
    </location>
</feature>
<dbReference type="InterPro" id="IPR017853">
    <property type="entry name" value="GH"/>
</dbReference>
<sequence length="278" mass="31192">MMLFFRFFLFCLLIFSFCLSSCKNTSNGEKDAILFYLLTKVWIPAPGTTFQIQFSGTLDESVDADVFDIDSDLTDSDPTVIHRLHSNGKKVICYIDVGSYENYRSDASKFPPEILGNAYSGFPDEQWLDIRRLDLLGPILSARFEKAKNQGCDGIDPDNMDGYQNSTGFPLTAEDQIRFNKWVSNAARSRGMSAGLKNDPDQIPNLISHFDWAITESCYVDGWCSEEAVFPNKGSAVFQIEYTENGTTKSDFCSQSAGLRLSGFLKHQSLDAYRDPCP</sequence>
<feature type="domain" description="Glycoside-hydrolase family GH114 TIM-barrel" evidence="2">
    <location>
        <begin position="49"/>
        <end position="271"/>
    </location>
</feature>
<evidence type="ECO:0000313" key="5">
    <source>
        <dbReference type="Proteomes" id="UP000297273"/>
    </source>
</evidence>
<dbReference type="Gene3D" id="3.20.20.70">
    <property type="entry name" value="Aldolase class I"/>
    <property type="match status" value="1"/>
</dbReference>
<dbReference type="InterPro" id="IPR004352">
    <property type="entry name" value="GH114_TIM-barrel"/>
</dbReference>
<evidence type="ECO:0000259" key="2">
    <source>
        <dbReference type="Pfam" id="PF03537"/>
    </source>
</evidence>
<dbReference type="PANTHER" id="PTHR35273">
    <property type="entry name" value="ALPHA-1,4 POLYGALACTOSAMINIDASE, PUTATIVE (AFU_ORTHOLOGUE AFUA_3G07890)-RELATED"/>
    <property type="match status" value="1"/>
</dbReference>
<dbReference type="SUPFAM" id="SSF51445">
    <property type="entry name" value="(Trans)glycosidases"/>
    <property type="match status" value="1"/>
</dbReference>
<dbReference type="OrthoDB" id="319933at2"/>
<gene>
    <name evidence="3" type="ORF">EHO57_06970</name>
    <name evidence="4" type="ORF">EHQ53_06135</name>
</gene>
<dbReference type="Proteomes" id="UP000297946">
    <property type="component" value="Unassembled WGS sequence"/>
</dbReference>
<keyword evidence="5" id="KW-1185">Reference proteome</keyword>
<dbReference type="Pfam" id="PF03537">
    <property type="entry name" value="Glyco_hydro_114"/>
    <property type="match status" value="1"/>
</dbReference>
<reference evidence="3 6" key="2">
    <citation type="journal article" date="2019" name="PLoS Negl. Trop. Dis.">
        <title>Revisiting the worldwide diversity of Leptospira species in the environment.</title>
        <authorList>
            <person name="Vincent A.T."/>
            <person name="Schiettekatte O."/>
            <person name="Bourhy P."/>
            <person name="Veyrier F.J."/>
            <person name="Picardeau M."/>
        </authorList>
    </citation>
    <scope>NUCLEOTIDE SEQUENCE [LARGE SCALE GENOMIC DNA]</scope>
    <source>
        <strain evidence="4">201702690</strain>
        <strain evidence="3 6">SSW18</strain>
    </source>
</reference>
<reference evidence="4" key="1">
    <citation type="submission" date="2018-10" db="EMBL/GenBank/DDBJ databases">
        <authorList>
            <person name="Vincent A.T."/>
            <person name="Schiettekatte O."/>
            <person name="Bourhy P."/>
            <person name="Veyrier F.J."/>
            <person name="Picardeau M."/>
        </authorList>
    </citation>
    <scope>NUCLEOTIDE SEQUENCE</scope>
    <source>
        <strain evidence="4">201702690</strain>
    </source>
</reference>
<dbReference type="PANTHER" id="PTHR35273:SF2">
    <property type="entry name" value="ALPHA-GALACTOSIDASE"/>
    <property type="match status" value="1"/>
</dbReference>
<evidence type="ECO:0000313" key="6">
    <source>
        <dbReference type="Proteomes" id="UP000297946"/>
    </source>
</evidence>
<evidence type="ECO:0000313" key="4">
    <source>
        <dbReference type="EMBL" id="TGL41790.1"/>
    </source>
</evidence>
<evidence type="ECO:0000256" key="1">
    <source>
        <dbReference type="SAM" id="SignalP"/>
    </source>
</evidence>
<protein>
    <submittedName>
        <fullName evidence="3">Endo alpha-1,4 polygalactosaminidase</fullName>
    </submittedName>
</protein>
<dbReference type="EMBL" id="RQER01000004">
    <property type="protein sequence ID" value="TGK03034.1"/>
    <property type="molecule type" value="Genomic_DNA"/>
</dbReference>